<protein>
    <submittedName>
        <fullName evidence="4">Uncharacterized protein</fullName>
    </submittedName>
</protein>
<accession>A0AAD1ZDH8</accession>
<organism evidence="4 5">
    <name type="scientific">Fraxinus pennsylvanica</name>
    <dbReference type="NCBI Taxonomy" id="56036"/>
    <lineage>
        <taxon>Eukaryota</taxon>
        <taxon>Viridiplantae</taxon>
        <taxon>Streptophyta</taxon>
        <taxon>Embryophyta</taxon>
        <taxon>Tracheophyta</taxon>
        <taxon>Spermatophyta</taxon>
        <taxon>Magnoliopsida</taxon>
        <taxon>eudicotyledons</taxon>
        <taxon>Gunneridae</taxon>
        <taxon>Pentapetalae</taxon>
        <taxon>asterids</taxon>
        <taxon>lamiids</taxon>
        <taxon>Lamiales</taxon>
        <taxon>Oleaceae</taxon>
        <taxon>Oleeae</taxon>
        <taxon>Fraxinus</taxon>
    </lineage>
</organism>
<gene>
    <name evidence="4" type="ORF">FPE_LOCUS13411</name>
</gene>
<feature type="signal peptide" evidence="3">
    <location>
        <begin position="1"/>
        <end position="15"/>
    </location>
</feature>
<feature type="chain" id="PRO_5041933130" evidence="3">
    <location>
        <begin position="16"/>
        <end position="150"/>
    </location>
</feature>
<feature type="region of interest" description="Disordered" evidence="2">
    <location>
        <begin position="125"/>
        <end position="150"/>
    </location>
</feature>
<dbReference type="EMBL" id="OU503043">
    <property type="protein sequence ID" value="CAI9765981.1"/>
    <property type="molecule type" value="Genomic_DNA"/>
</dbReference>
<dbReference type="AlphaFoldDB" id="A0AAD1ZDH8"/>
<keyword evidence="3" id="KW-0732">Signal</keyword>
<evidence type="ECO:0000313" key="5">
    <source>
        <dbReference type="Proteomes" id="UP000834106"/>
    </source>
</evidence>
<dbReference type="Proteomes" id="UP000834106">
    <property type="component" value="Chromosome 8"/>
</dbReference>
<evidence type="ECO:0000256" key="1">
    <source>
        <dbReference type="SAM" id="Coils"/>
    </source>
</evidence>
<sequence length="150" mass="17288">MVLFVLLLLLYCKKAVKNDLDMKYKLQNMNELEVEIEDLRKSNHDLKRENSELSQKLEYLQMIAPSTLDNEEILTPIGGHLPRALFLETRATLMILLSIPRWLTKPTILAKQDFNKLMRLLRGKDGHRRSRGSPLDQTTSVEDNVGTLVS</sequence>
<evidence type="ECO:0000313" key="4">
    <source>
        <dbReference type="EMBL" id="CAI9765981.1"/>
    </source>
</evidence>
<reference evidence="4" key="1">
    <citation type="submission" date="2023-05" db="EMBL/GenBank/DDBJ databases">
        <authorList>
            <person name="Huff M."/>
        </authorList>
    </citation>
    <scope>NUCLEOTIDE SEQUENCE</scope>
</reference>
<feature type="compositionally biased region" description="Polar residues" evidence="2">
    <location>
        <begin position="135"/>
        <end position="150"/>
    </location>
</feature>
<keyword evidence="1" id="KW-0175">Coiled coil</keyword>
<feature type="coiled-coil region" evidence="1">
    <location>
        <begin position="22"/>
        <end position="63"/>
    </location>
</feature>
<proteinExistence type="predicted"/>
<name>A0AAD1ZDH8_9LAMI</name>
<keyword evidence="5" id="KW-1185">Reference proteome</keyword>
<evidence type="ECO:0000256" key="2">
    <source>
        <dbReference type="SAM" id="MobiDB-lite"/>
    </source>
</evidence>
<evidence type="ECO:0000256" key="3">
    <source>
        <dbReference type="SAM" id="SignalP"/>
    </source>
</evidence>